<dbReference type="PANTHER" id="PTHR43513">
    <property type="entry name" value="DIHYDROOROTATE DEHYDROGENASE B (NAD(+)), ELECTRON TRANSFER SUBUNIT"/>
    <property type="match status" value="1"/>
</dbReference>
<keyword evidence="2 11" id="KW-0813">Transport</keyword>
<evidence type="ECO:0000256" key="4">
    <source>
        <dbReference type="ARBA" id="ARBA00022714"/>
    </source>
</evidence>
<comment type="pathway">
    <text evidence="11">Pyrimidine metabolism; UMP biosynthesis via de novo pathway; orotate from (S)-dihydroorotate (NAD(+) route): step 1/1.</text>
</comment>
<dbReference type="PANTHER" id="PTHR43513:SF3">
    <property type="entry name" value="DIHYDROOROTATE DEHYDROGENASE B (NAD(+)), ELECTRON TRANSFER SUBUNIT-RELATED"/>
    <property type="match status" value="1"/>
</dbReference>
<organism evidence="13 14">
    <name type="scientific">Clostridium rhizosphaerae</name>
    <dbReference type="NCBI Taxonomy" id="2803861"/>
    <lineage>
        <taxon>Bacteria</taxon>
        <taxon>Bacillati</taxon>
        <taxon>Bacillota</taxon>
        <taxon>Clostridia</taxon>
        <taxon>Eubacteriales</taxon>
        <taxon>Clostridiaceae</taxon>
        <taxon>Clostridium</taxon>
    </lineage>
</organism>
<keyword evidence="10 11" id="KW-0411">Iron-sulfur</keyword>
<sequence>MNLNYLSAKVLSNKEIKSGIYRLHIEGNYKAKPGQFFMLSAWEGQTLLPRPISIEDIDDKGIYFLYQVKGKGTKILSRLNEGENIKLLGPLGNGFDTECIKGRVAIVAGGIGIAPMKYLVKNLSSSADIYCGFRDEVYGIDSMEEYIGKVYISTDDGSHGHKGFITDIFEADKYDTVICCGPEVMMNKVVKKCREASVSVYVSTEKYMACGLGACLVCTCNTIKGNKRACTDGPVFLGEELILDA</sequence>
<evidence type="ECO:0000313" key="13">
    <source>
        <dbReference type="EMBL" id="MBL4934690.1"/>
    </source>
</evidence>
<feature type="binding site" evidence="11">
    <location>
        <begin position="50"/>
        <end position="53"/>
    </location>
    <ligand>
        <name>FAD</name>
        <dbReference type="ChEBI" id="CHEBI:57692"/>
    </ligand>
</feature>
<dbReference type="Gene3D" id="3.40.50.80">
    <property type="entry name" value="Nucleotide-binding domain of ferredoxin-NADP reductase (FNR) module"/>
    <property type="match status" value="1"/>
</dbReference>
<feature type="binding site" evidence="11">
    <location>
        <position position="230"/>
    </location>
    <ligand>
        <name>[2Fe-2S] cluster</name>
        <dbReference type="ChEBI" id="CHEBI:190135"/>
    </ligand>
</feature>
<dbReference type="InterPro" id="IPR023455">
    <property type="entry name" value="Dihydroorotate_DHASE_ETsu"/>
</dbReference>
<keyword evidence="7 11" id="KW-0665">Pyrimidine biosynthesis</keyword>
<comment type="similarity">
    <text evidence="1 11">Belongs to the PyrK family.</text>
</comment>
<feature type="binding site" evidence="11">
    <location>
        <position position="218"/>
    </location>
    <ligand>
        <name>[2Fe-2S] cluster</name>
        <dbReference type="ChEBI" id="CHEBI:190135"/>
    </ligand>
</feature>
<evidence type="ECO:0000256" key="8">
    <source>
        <dbReference type="ARBA" id="ARBA00022982"/>
    </source>
</evidence>
<feature type="binding site" evidence="11">
    <location>
        <begin position="72"/>
        <end position="73"/>
    </location>
    <ligand>
        <name>FAD</name>
        <dbReference type="ChEBI" id="CHEBI:57692"/>
    </ligand>
</feature>
<dbReference type="CDD" id="cd06218">
    <property type="entry name" value="DHOD_e_trans"/>
    <property type="match status" value="1"/>
</dbReference>
<comment type="subunit">
    <text evidence="11">Heterotetramer of 2 PyrK and 2 PyrD type B subunits.</text>
</comment>
<dbReference type="HAMAP" id="MF_01211">
    <property type="entry name" value="DHODB_Fe_S_bind"/>
    <property type="match status" value="1"/>
</dbReference>
<dbReference type="RefSeq" id="WP_202747314.1">
    <property type="nucleotide sequence ID" value="NZ_JAESWC010000001.1"/>
</dbReference>
<dbReference type="EMBL" id="JAESWC010000001">
    <property type="protein sequence ID" value="MBL4934690.1"/>
    <property type="molecule type" value="Genomic_DNA"/>
</dbReference>
<evidence type="ECO:0000313" key="14">
    <source>
        <dbReference type="Proteomes" id="UP000632377"/>
    </source>
</evidence>
<evidence type="ECO:0000259" key="12">
    <source>
        <dbReference type="PROSITE" id="PS51384"/>
    </source>
</evidence>
<evidence type="ECO:0000256" key="2">
    <source>
        <dbReference type="ARBA" id="ARBA00022448"/>
    </source>
</evidence>
<feature type="binding site" evidence="11">
    <location>
        <position position="210"/>
    </location>
    <ligand>
        <name>[2Fe-2S] cluster</name>
        <dbReference type="ChEBI" id="CHEBI:190135"/>
    </ligand>
</feature>
<dbReference type="InterPro" id="IPR017938">
    <property type="entry name" value="Riboflavin_synthase-like_b-brl"/>
</dbReference>
<dbReference type="Proteomes" id="UP000632377">
    <property type="component" value="Unassembled WGS sequence"/>
</dbReference>
<protein>
    <recommendedName>
        <fullName evidence="11">Dihydroorotate dehydrogenase B (NAD(+)), electron transfer subunit</fullName>
    </recommendedName>
    <alternativeName>
        <fullName evidence="11">Dihydroorotate oxidase B, electron transfer subunit</fullName>
    </alternativeName>
</protein>
<keyword evidence="6 11" id="KW-0274">FAD</keyword>
<evidence type="ECO:0000256" key="11">
    <source>
        <dbReference type="HAMAP-Rule" id="MF_01211"/>
    </source>
</evidence>
<dbReference type="PROSITE" id="PS51384">
    <property type="entry name" value="FAD_FR"/>
    <property type="match status" value="1"/>
</dbReference>
<comment type="caution">
    <text evidence="13">The sequence shown here is derived from an EMBL/GenBank/DDBJ whole genome shotgun (WGS) entry which is preliminary data.</text>
</comment>
<keyword evidence="5 11" id="KW-0479">Metal-binding</keyword>
<evidence type="ECO:0000256" key="5">
    <source>
        <dbReference type="ARBA" id="ARBA00022723"/>
    </source>
</evidence>
<feature type="binding site" evidence="11">
    <location>
        <position position="215"/>
    </location>
    <ligand>
        <name>[2Fe-2S] cluster</name>
        <dbReference type="ChEBI" id="CHEBI:190135"/>
    </ligand>
</feature>
<dbReference type="SUPFAM" id="SSF52343">
    <property type="entry name" value="Ferredoxin reductase-like, C-terminal NADP-linked domain"/>
    <property type="match status" value="1"/>
</dbReference>
<gene>
    <name evidence="11" type="primary">pyrK</name>
    <name evidence="13" type="ORF">JK636_02840</name>
</gene>
<evidence type="ECO:0000256" key="6">
    <source>
        <dbReference type="ARBA" id="ARBA00022827"/>
    </source>
</evidence>
<name>A0ABS1T5T7_9CLOT</name>
<reference evidence="13 14" key="1">
    <citation type="submission" date="2021-01" db="EMBL/GenBank/DDBJ databases">
        <title>Genome public.</title>
        <authorList>
            <person name="Liu C."/>
            <person name="Sun Q."/>
        </authorList>
    </citation>
    <scope>NUCLEOTIDE SEQUENCE [LARGE SCALE GENOMIC DNA]</scope>
    <source>
        <strain evidence="13 14">YIM B02515</strain>
    </source>
</reference>
<evidence type="ECO:0000256" key="9">
    <source>
        <dbReference type="ARBA" id="ARBA00023004"/>
    </source>
</evidence>
<keyword evidence="9 11" id="KW-0408">Iron</keyword>
<proteinExistence type="inferred from homology"/>
<evidence type="ECO:0000256" key="10">
    <source>
        <dbReference type="ARBA" id="ARBA00023014"/>
    </source>
</evidence>
<dbReference type="Gene3D" id="2.40.30.10">
    <property type="entry name" value="Translation factors"/>
    <property type="match status" value="1"/>
</dbReference>
<dbReference type="InterPro" id="IPR017927">
    <property type="entry name" value="FAD-bd_FR_type"/>
</dbReference>
<dbReference type="NCBIfam" id="NF000798">
    <property type="entry name" value="PRK00054.1-3"/>
    <property type="match status" value="1"/>
</dbReference>
<dbReference type="InterPro" id="IPR019480">
    <property type="entry name" value="Dihydroorotate_DH_Fe-S-bd"/>
</dbReference>
<feature type="domain" description="FAD-binding FR-type" evidence="12">
    <location>
        <begin position="3"/>
        <end position="97"/>
    </location>
</feature>
<dbReference type="Pfam" id="PF10418">
    <property type="entry name" value="DHODB_Fe-S_bind"/>
    <property type="match status" value="1"/>
</dbReference>
<dbReference type="PIRSF" id="PIRSF006816">
    <property type="entry name" value="Cyc3_hyd_g"/>
    <property type="match status" value="1"/>
</dbReference>
<keyword evidence="3 11" id="KW-0285">Flavoprotein</keyword>
<keyword evidence="4 11" id="KW-0001">2Fe-2S</keyword>
<dbReference type="InterPro" id="IPR037117">
    <property type="entry name" value="Dihydroorotate_DH_ele_sf"/>
</dbReference>
<evidence type="ECO:0000256" key="7">
    <source>
        <dbReference type="ARBA" id="ARBA00022975"/>
    </source>
</evidence>
<comment type="function">
    <text evidence="11">Responsible for channeling the electrons from the oxidation of dihydroorotate from the FMN redox center in the PyrD type B subunit to the ultimate electron acceptor NAD(+).</text>
</comment>
<comment type="cofactor">
    <cofactor evidence="11">
        <name>FAD</name>
        <dbReference type="ChEBI" id="CHEBI:57692"/>
    </cofactor>
    <text evidence="11">Binds 1 FAD per subunit.</text>
</comment>
<dbReference type="InterPro" id="IPR012165">
    <property type="entry name" value="Cyt_c3_hydrogenase_gsu"/>
</dbReference>
<feature type="binding site" evidence="11">
    <location>
        <begin position="65"/>
        <end position="67"/>
    </location>
    <ligand>
        <name>FAD</name>
        <dbReference type="ChEBI" id="CHEBI:57692"/>
    </ligand>
</feature>
<keyword evidence="14" id="KW-1185">Reference proteome</keyword>
<dbReference type="Gene3D" id="2.10.240.10">
    <property type="entry name" value="Dihydroorotate dehydrogenase, electron transfer subunit"/>
    <property type="match status" value="1"/>
</dbReference>
<comment type="cofactor">
    <cofactor evidence="11">
        <name>[2Fe-2S] cluster</name>
        <dbReference type="ChEBI" id="CHEBI:190135"/>
    </cofactor>
    <text evidence="11">Binds 1 [2Fe-2S] cluster per subunit.</text>
</comment>
<evidence type="ECO:0000256" key="1">
    <source>
        <dbReference type="ARBA" id="ARBA00006422"/>
    </source>
</evidence>
<dbReference type="InterPro" id="IPR050353">
    <property type="entry name" value="PyrK_electron_transfer"/>
</dbReference>
<evidence type="ECO:0000256" key="3">
    <source>
        <dbReference type="ARBA" id="ARBA00022630"/>
    </source>
</evidence>
<keyword evidence="8 11" id="KW-0249">Electron transport</keyword>
<dbReference type="SUPFAM" id="SSF63380">
    <property type="entry name" value="Riboflavin synthase domain-like"/>
    <property type="match status" value="1"/>
</dbReference>
<accession>A0ABS1T5T7</accession>
<dbReference type="InterPro" id="IPR039261">
    <property type="entry name" value="FNR_nucleotide-bd"/>
</dbReference>